<keyword evidence="2" id="KW-1185">Reference proteome</keyword>
<protein>
    <submittedName>
        <fullName evidence="1">Uncharacterized protein</fullName>
    </submittedName>
</protein>
<gene>
    <name evidence="1" type="ORF">PMIN01_10538</name>
</gene>
<evidence type="ECO:0000313" key="2">
    <source>
        <dbReference type="Proteomes" id="UP000756921"/>
    </source>
</evidence>
<proteinExistence type="predicted"/>
<dbReference type="OrthoDB" id="3772097at2759"/>
<reference evidence="1" key="1">
    <citation type="journal article" date="2020" name="Mol. Plant Microbe Interact.">
        <title>Genome Sequence of the Biocontrol Agent Coniothyrium minitans strain Conio (IMI 134523).</title>
        <authorList>
            <person name="Patel D."/>
            <person name="Shittu T.A."/>
            <person name="Baroncelli R."/>
            <person name="Muthumeenakshi S."/>
            <person name="Osborne T.H."/>
            <person name="Janganan T.K."/>
            <person name="Sreenivasaprasad S."/>
        </authorList>
    </citation>
    <scope>NUCLEOTIDE SEQUENCE</scope>
    <source>
        <strain evidence="1">Conio</strain>
    </source>
</reference>
<sequence>MSSTAVAKPNQSPKETLDIFFHLKALILSNAQFNQGRSVGGRPRTYDIVTTSRVRGQPQYKVLLVGFEENHKATGKCDVDSKVLARSAVKLNLNQAMEDLLKKTQEESWGD</sequence>
<dbReference type="Proteomes" id="UP000756921">
    <property type="component" value="Unassembled WGS sequence"/>
</dbReference>
<comment type="caution">
    <text evidence="1">The sequence shown here is derived from an EMBL/GenBank/DDBJ whole genome shotgun (WGS) entry which is preliminary data.</text>
</comment>
<accession>A0A9P6GAC0</accession>
<dbReference type="EMBL" id="WJXW01000012">
    <property type="protein sequence ID" value="KAF9731521.1"/>
    <property type="molecule type" value="Genomic_DNA"/>
</dbReference>
<name>A0A9P6GAC0_9PLEO</name>
<dbReference type="AlphaFoldDB" id="A0A9P6GAC0"/>
<evidence type="ECO:0000313" key="1">
    <source>
        <dbReference type="EMBL" id="KAF9731521.1"/>
    </source>
</evidence>
<organism evidence="1 2">
    <name type="scientific">Paraphaeosphaeria minitans</name>
    <dbReference type="NCBI Taxonomy" id="565426"/>
    <lineage>
        <taxon>Eukaryota</taxon>
        <taxon>Fungi</taxon>
        <taxon>Dikarya</taxon>
        <taxon>Ascomycota</taxon>
        <taxon>Pezizomycotina</taxon>
        <taxon>Dothideomycetes</taxon>
        <taxon>Pleosporomycetidae</taxon>
        <taxon>Pleosporales</taxon>
        <taxon>Massarineae</taxon>
        <taxon>Didymosphaeriaceae</taxon>
        <taxon>Paraphaeosphaeria</taxon>
    </lineage>
</organism>